<proteinExistence type="predicted"/>
<sequence>MQYEQSLYKNEREREQNQELKLVNRRRLELTGVKDVDSFDTEEFLLQTNLGYLVVRGENLHMKNLNVEEGLLTIQGKIEAFNYIDDHQGTKSKGFFNKLFK</sequence>
<protein>
    <submittedName>
        <fullName evidence="1">Sporulation protein YabP</fullName>
    </submittedName>
</protein>
<gene>
    <name evidence="1" type="ORF">SAMN05216362_1545</name>
</gene>
<evidence type="ECO:0000313" key="1">
    <source>
        <dbReference type="EMBL" id="SER16881.1"/>
    </source>
</evidence>
<dbReference type="Proteomes" id="UP000199427">
    <property type="component" value="Unassembled WGS sequence"/>
</dbReference>
<dbReference type="AlphaFoldDB" id="A0A1H9LZN2"/>
<dbReference type="Gene3D" id="2.60.40.2000">
    <property type="match status" value="1"/>
</dbReference>
<accession>A0A1H9LZN2</accession>
<organism evidence="1 2">
    <name type="scientific">Piscibacillus halophilus</name>
    <dbReference type="NCBI Taxonomy" id="571933"/>
    <lineage>
        <taxon>Bacteria</taxon>
        <taxon>Bacillati</taxon>
        <taxon>Bacillota</taxon>
        <taxon>Bacilli</taxon>
        <taxon>Bacillales</taxon>
        <taxon>Bacillaceae</taxon>
        <taxon>Piscibacillus</taxon>
    </lineage>
</organism>
<dbReference type="Pfam" id="PF07873">
    <property type="entry name" value="YabP"/>
    <property type="match status" value="1"/>
</dbReference>
<dbReference type="InterPro" id="IPR022476">
    <property type="entry name" value="Spore_YabP/YqfC"/>
</dbReference>
<dbReference type="InterPro" id="IPR012504">
    <property type="entry name" value="Spore_YabP"/>
</dbReference>
<evidence type="ECO:0000313" key="2">
    <source>
        <dbReference type="Proteomes" id="UP000199427"/>
    </source>
</evidence>
<dbReference type="PIRSF" id="PIRSF011576">
    <property type="entry name" value="YabP"/>
    <property type="match status" value="1"/>
</dbReference>
<dbReference type="RefSeq" id="WP_091775887.1">
    <property type="nucleotide sequence ID" value="NZ_CAESCL010000051.1"/>
</dbReference>
<reference evidence="1 2" key="1">
    <citation type="submission" date="2016-10" db="EMBL/GenBank/DDBJ databases">
        <authorList>
            <person name="de Groot N.N."/>
        </authorList>
    </citation>
    <scope>NUCLEOTIDE SEQUENCE [LARGE SCALE GENOMIC DNA]</scope>
    <source>
        <strain evidence="1 2">DSM 21633</strain>
    </source>
</reference>
<keyword evidence="2" id="KW-1185">Reference proteome</keyword>
<dbReference type="OrthoDB" id="9795125at2"/>
<dbReference type="EMBL" id="FOES01000054">
    <property type="protein sequence ID" value="SER16881.1"/>
    <property type="molecule type" value="Genomic_DNA"/>
</dbReference>
<dbReference type="NCBIfam" id="TIGR02892">
    <property type="entry name" value="spore_yabP"/>
    <property type="match status" value="1"/>
</dbReference>
<dbReference type="GO" id="GO:0030435">
    <property type="term" value="P:sporulation resulting in formation of a cellular spore"/>
    <property type="evidence" value="ECO:0007669"/>
    <property type="project" value="InterPro"/>
</dbReference>
<name>A0A1H9LZN2_9BACI</name>
<dbReference type="InterPro" id="IPR038705">
    <property type="entry name" value="YabP_sf"/>
</dbReference>
<dbReference type="STRING" id="571933.SAMN05216362_1545"/>